<proteinExistence type="inferred from homology"/>
<dbReference type="InterPro" id="IPR011856">
    <property type="entry name" value="tRNA_endonuc-like_dom_sf"/>
</dbReference>
<keyword evidence="3" id="KW-0540">Nuclease</keyword>
<dbReference type="InterPro" id="IPR003509">
    <property type="entry name" value="UPF0102_YraN-like"/>
</dbReference>
<sequence length="119" mass="13663">MRENTRKTGTQYEELAARYLAEQGYRILTKNYRCALGEIDIIARDGRYLCFVEVKYRTSVRQGGPLLAVNSSKQRRICRTASYYLTGRGLGEFVPCRFDVVGITPAEIFLIKDAFPFHI</sequence>
<dbReference type="NCBIfam" id="NF009150">
    <property type="entry name" value="PRK12497.1-3"/>
    <property type="match status" value="1"/>
</dbReference>
<gene>
    <name evidence="3" type="ORF">SAMN02745158_02883</name>
</gene>
<evidence type="ECO:0000313" key="3">
    <source>
        <dbReference type="EMBL" id="SHF20689.1"/>
    </source>
</evidence>
<dbReference type="PANTHER" id="PTHR34039:SF1">
    <property type="entry name" value="UPF0102 PROTEIN YRAN"/>
    <property type="match status" value="1"/>
</dbReference>
<keyword evidence="4" id="KW-1185">Reference proteome</keyword>
<dbReference type="GO" id="GO:0004519">
    <property type="term" value="F:endonuclease activity"/>
    <property type="evidence" value="ECO:0007669"/>
    <property type="project" value="UniProtKB-KW"/>
</dbReference>
<dbReference type="EMBL" id="FQVI01000016">
    <property type="protein sequence ID" value="SHF20689.1"/>
    <property type="molecule type" value="Genomic_DNA"/>
</dbReference>
<reference evidence="3 4" key="1">
    <citation type="submission" date="2016-11" db="EMBL/GenBank/DDBJ databases">
        <authorList>
            <person name="Jaros S."/>
            <person name="Januszkiewicz K."/>
            <person name="Wedrychowicz H."/>
        </authorList>
    </citation>
    <scope>NUCLEOTIDE SEQUENCE [LARGE SCALE GENOMIC DNA]</scope>
    <source>
        <strain evidence="3 4">DSM 17459</strain>
    </source>
</reference>
<dbReference type="HAMAP" id="MF_00048">
    <property type="entry name" value="UPF0102"/>
    <property type="match status" value="1"/>
</dbReference>
<keyword evidence="3" id="KW-0255">Endonuclease</keyword>
<evidence type="ECO:0000256" key="2">
    <source>
        <dbReference type="HAMAP-Rule" id="MF_00048"/>
    </source>
</evidence>
<evidence type="ECO:0000256" key="1">
    <source>
        <dbReference type="ARBA" id="ARBA00006738"/>
    </source>
</evidence>
<dbReference type="Pfam" id="PF02021">
    <property type="entry name" value="UPF0102"/>
    <property type="match status" value="1"/>
</dbReference>
<dbReference type="RefSeq" id="WP_072852971.1">
    <property type="nucleotide sequence ID" value="NZ_FQVI01000016.1"/>
</dbReference>
<dbReference type="InterPro" id="IPR011335">
    <property type="entry name" value="Restrct_endonuc-II-like"/>
</dbReference>
<keyword evidence="3" id="KW-0378">Hydrolase</keyword>
<dbReference type="AlphaFoldDB" id="A0A1M4ZRL8"/>
<dbReference type="CDD" id="cd20736">
    <property type="entry name" value="PoNe_Nuclease"/>
    <property type="match status" value="1"/>
</dbReference>
<dbReference type="STRING" id="1122155.SAMN02745158_02883"/>
<name>A0A1M4ZRL8_9CLOT</name>
<dbReference type="NCBIfam" id="TIGR00252">
    <property type="entry name" value="YraN family protein"/>
    <property type="match status" value="1"/>
</dbReference>
<dbReference type="PANTHER" id="PTHR34039">
    <property type="entry name" value="UPF0102 PROTEIN YRAN"/>
    <property type="match status" value="1"/>
</dbReference>
<organism evidence="3 4">
    <name type="scientific">Lactonifactor longoviformis DSM 17459</name>
    <dbReference type="NCBI Taxonomy" id="1122155"/>
    <lineage>
        <taxon>Bacteria</taxon>
        <taxon>Bacillati</taxon>
        <taxon>Bacillota</taxon>
        <taxon>Clostridia</taxon>
        <taxon>Eubacteriales</taxon>
        <taxon>Clostridiaceae</taxon>
        <taxon>Lactonifactor</taxon>
    </lineage>
</organism>
<evidence type="ECO:0000313" key="4">
    <source>
        <dbReference type="Proteomes" id="UP000184245"/>
    </source>
</evidence>
<dbReference type="SUPFAM" id="SSF52980">
    <property type="entry name" value="Restriction endonuclease-like"/>
    <property type="match status" value="1"/>
</dbReference>
<dbReference type="OrthoDB" id="9802516at2"/>
<dbReference type="Proteomes" id="UP000184245">
    <property type="component" value="Unassembled WGS sequence"/>
</dbReference>
<protein>
    <recommendedName>
        <fullName evidence="2">UPF0102 protein SAMN02745158_02883</fullName>
    </recommendedName>
</protein>
<accession>A0A1M4ZRL8</accession>
<dbReference type="Gene3D" id="3.40.1350.10">
    <property type="match status" value="1"/>
</dbReference>
<comment type="similarity">
    <text evidence="1 2">Belongs to the UPF0102 family.</text>
</comment>
<dbReference type="GO" id="GO:0003676">
    <property type="term" value="F:nucleic acid binding"/>
    <property type="evidence" value="ECO:0007669"/>
    <property type="project" value="InterPro"/>
</dbReference>